<proteinExistence type="predicted"/>
<dbReference type="InterPro" id="IPR008271">
    <property type="entry name" value="Ser/Thr_kinase_AS"/>
</dbReference>
<keyword evidence="5 6" id="KW-0067">ATP-binding</keyword>
<reference evidence="9" key="1">
    <citation type="journal article" date="2021" name="Proc. Natl. Acad. Sci. U.S.A.">
        <title>Three genomes in the algal genus Volvox reveal the fate of a haploid sex-determining region after a transition to homothallism.</title>
        <authorList>
            <person name="Yamamoto K."/>
            <person name="Hamaji T."/>
            <person name="Kawai-Toyooka H."/>
            <person name="Matsuzaki R."/>
            <person name="Takahashi F."/>
            <person name="Nishimura Y."/>
            <person name="Kawachi M."/>
            <person name="Noguchi H."/>
            <person name="Minakuchi Y."/>
            <person name="Umen J.G."/>
            <person name="Toyoda A."/>
            <person name="Nozaki H."/>
        </authorList>
    </citation>
    <scope>NUCLEOTIDE SEQUENCE</scope>
    <source>
        <strain evidence="10">NIES-3785</strain>
        <strain evidence="9">NIES-3786</strain>
    </source>
</reference>
<keyword evidence="3 6" id="KW-0547">Nucleotide-binding</keyword>
<dbReference type="GO" id="GO:0005524">
    <property type="term" value="F:ATP binding"/>
    <property type="evidence" value="ECO:0007669"/>
    <property type="project" value="UniProtKB-UniRule"/>
</dbReference>
<dbReference type="CDD" id="cd13999">
    <property type="entry name" value="STKc_MAP3K-like"/>
    <property type="match status" value="1"/>
</dbReference>
<sequence>MGLNRHRRHRAGHRRTSSSQEAKWARLGSGSLWTFKSLRDLSDCKSVRNARQASLRVAALSAGAAAQSLSGVKTVFPQVSTKWRQAFGKLVEDDEWASHSGKLSSCQPVECALGFGPKWSDFWSDPYEPSDWAGALERSLWRPSICSAQFSLDAECYSSAATAVPTVSSLNNMTVEGIRSSSTLSPMLTPHVVDACVDNEHAGVGHLGASGACAASEQRRLERLASGADLLPRYISAFGEASGDDSKARGLPALPSHITVFGDNEPVNGVRRNGGDKVTDAGARRQRNGELRCYVRPAAHLGLAAPRMQHTHANADGPGVAPVENVEVGSSDHGAWAGQGGSDNFFTQVMLTTSIPEPAAPAGNPLGLGDSFSPARVPAMGLVGGGVDTTDFAAAHSSSLRGVVKVRKAEVSNEEKIGEGAFGEVSRAELFPYGDVAIKWIKPEHIAKHSEAFHIEAEILANLNHPNVIRMFGVVTGSPAGDNGGASSPSGAAAHMSDPVVGIVTEFMGNGTLGQVLRSPNGRLSTRQCARIALQMALGMAYLHAQSPAIVHFDLKPDNVLVHGEGENMVAKIADFGLSKLKHGKYVSCPMPRGTLPYMAPEVVFGNGEVSEKVDVYSMGVTLWQLHTGEEPFMRLSNQEILMGLESGTLHLPIPPTCDPEWRSLVEMCMDPNPDNRPSFKELATQLRGILNLQERTAKTSCSCADVAVAAAAAVLDSDATGRTLPRLPGMPLSPATPAAPAAVQQQQQQQHVYLQDVLPPPHPLLRLFQQQPPPPLTPTPMQALPYPYGNMPYVLLPQAMVQNALKAKLPPVSHIPPPPLLQPLPLLPPALPYLQHLSPPPTRPSTPPLKLEQPLLIPLQQQCTSPISQQRKPLAPVQEQHPYGNPMVMQAARQNALPTQLQQNELAYKPGPQPLQPLPFLAPQLLQHPSPPPTPPSTPPPQLEHPLLTHLQQQYCNQVPPLQGMHQTPLQAQMPAQLASYKPQLPGLQQNQQLRYLLQLTPALL</sequence>
<feature type="compositionally biased region" description="Basic and acidic residues" evidence="7">
    <location>
        <begin position="273"/>
        <end position="284"/>
    </location>
</feature>
<keyword evidence="2" id="KW-0808">Transferase</keyword>
<evidence type="ECO:0000256" key="1">
    <source>
        <dbReference type="ARBA" id="ARBA00022527"/>
    </source>
</evidence>
<evidence type="ECO:0000313" key="10">
    <source>
        <dbReference type="EMBL" id="GIM10591.1"/>
    </source>
</evidence>
<dbReference type="PROSITE" id="PS00108">
    <property type="entry name" value="PROTEIN_KINASE_ST"/>
    <property type="match status" value="1"/>
</dbReference>
<keyword evidence="4" id="KW-0418">Kinase</keyword>
<dbReference type="GO" id="GO:0004674">
    <property type="term" value="F:protein serine/threonine kinase activity"/>
    <property type="evidence" value="ECO:0007669"/>
    <property type="project" value="UniProtKB-KW"/>
</dbReference>
<evidence type="ECO:0000256" key="2">
    <source>
        <dbReference type="ARBA" id="ARBA00022679"/>
    </source>
</evidence>
<dbReference type="InterPro" id="IPR011009">
    <property type="entry name" value="Kinase-like_dom_sf"/>
</dbReference>
<feature type="binding site" evidence="6">
    <location>
        <position position="439"/>
    </location>
    <ligand>
        <name>ATP</name>
        <dbReference type="ChEBI" id="CHEBI:30616"/>
    </ligand>
</feature>
<gene>
    <name evidence="9" type="ORF">Vretifemale_15216</name>
    <name evidence="10" type="ORF">Vretimale_14222</name>
</gene>
<feature type="compositionally biased region" description="Pro residues" evidence="7">
    <location>
        <begin position="930"/>
        <end position="944"/>
    </location>
</feature>
<evidence type="ECO:0000313" key="11">
    <source>
        <dbReference type="Proteomes" id="UP000747110"/>
    </source>
</evidence>
<dbReference type="InterPro" id="IPR000719">
    <property type="entry name" value="Prot_kinase_dom"/>
</dbReference>
<dbReference type="Proteomes" id="UP000722791">
    <property type="component" value="Unassembled WGS sequence"/>
</dbReference>
<feature type="domain" description="Protein kinase" evidence="8">
    <location>
        <begin position="411"/>
        <end position="691"/>
    </location>
</feature>
<feature type="region of interest" description="Disordered" evidence="7">
    <location>
        <begin position="924"/>
        <end position="946"/>
    </location>
</feature>
<dbReference type="EMBL" id="BNCQ01000035">
    <property type="protein sequence ID" value="GIM10591.1"/>
    <property type="molecule type" value="Genomic_DNA"/>
</dbReference>
<dbReference type="AlphaFoldDB" id="A0A8J4CQL9"/>
<dbReference type="Pfam" id="PF07714">
    <property type="entry name" value="PK_Tyr_Ser-Thr"/>
    <property type="match status" value="1"/>
</dbReference>
<keyword evidence="11" id="KW-1185">Reference proteome</keyword>
<dbReference type="PROSITE" id="PS00107">
    <property type="entry name" value="PROTEIN_KINASE_ATP"/>
    <property type="match status" value="1"/>
</dbReference>
<name>A0A8J4CQL9_9CHLO</name>
<dbReference type="InterPro" id="IPR017441">
    <property type="entry name" value="Protein_kinase_ATP_BS"/>
</dbReference>
<dbReference type="InterPro" id="IPR051681">
    <property type="entry name" value="Ser/Thr_Kinases-Pseudokinases"/>
</dbReference>
<dbReference type="PANTHER" id="PTHR44329">
    <property type="entry name" value="SERINE/THREONINE-PROTEIN KINASE TNNI3K-RELATED"/>
    <property type="match status" value="1"/>
</dbReference>
<evidence type="ECO:0000256" key="7">
    <source>
        <dbReference type="SAM" id="MobiDB-lite"/>
    </source>
</evidence>
<dbReference type="Gene3D" id="1.10.510.10">
    <property type="entry name" value="Transferase(Phosphotransferase) domain 1"/>
    <property type="match status" value="1"/>
</dbReference>
<dbReference type="PROSITE" id="PS50011">
    <property type="entry name" value="PROTEIN_KINASE_DOM"/>
    <property type="match status" value="1"/>
</dbReference>
<feature type="region of interest" description="Disordered" evidence="7">
    <location>
        <begin position="1"/>
        <end position="20"/>
    </location>
</feature>
<dbReference type="SUPFAM" id="SSF56112">
    <property type="entry name" value="Protein kinase-like (PK-like)"/>
    <property type="match status" value="1"/>
</dbReference>
<keyword evidence="1" id="KW-0723">Serine/threonine-protein kinase</keyword>
<dbReference type="Gene3D" id="3.30.200.20">
    <property type="entry name" value="Phosphorylase Kinase, domain 1"/>
    <property type="match status" value="1"/>
</dbReference>
<evidence type="ECO:0000256" key="6">
    <source>
        <dbReference type="PROSITE-ProRule" id="PRU10141"/>
    </source>
</evidence>
<dbReference type="Proteomes" id="UP000747110">
    <property type="component" value="Unassembled WGS sequence"/>
</dbReference>
<dbReference type="OrthoDB" id="537002at2759"/>
<dbReference type="InterPro" id="IPR001245">
    <property type="entry name" value="Ser-Thr/Tyr_kinase_cat_dom"/>
</dbReference>
<protein>
    <recommendedName>
        <fullName evidence="8">Protein kinase domain-containing protein</fullName>
    </recommendedName>
</protein>
<comment type="caution">
    <text evidence="9">The sequence shown here is derived from an EMBL/GenBank/DDBJ whole genome shotgun (WGS) entry which is preliminary data.</text>
</comment>
<feature type="compositionally biased region" description="Basic residues" evidence="7">
    <location>
        <begin position="1"/>
        <end position="16"/>
    </location>
</feature>
<evidence type="ECO:0000256" key="4">
    <source>
        <dbReference type="ARBA" id="ARBA00022777"/>
    </source>
</evidence>
<evidence type="ECO:0000256" key="3">
    <source>
        <dbReference type="ARBA" id="ARBA00022741"/>
    </source>
</evidence>
<evidence type="ECO:0000259" key="8">
    <source>
        <dbReference type="PROSITE" id="PS50011"/>
    </source>
</evidence>
<accession>A0A8J4CQL9</accession>
<organism evidence="9 11">
    <name type="scientific">Volvox reticuliferus</name>
    <dbReference type="NCBI Taxonomy" id="1737510"/>
    <lineage>
        <taxon>Eukaryota</taxon>
        <taxon>Viridiplantae</taxon>
        <taxon>Chlorophyta</taxon>
        <taxon>core chlorophytes</taxon>
        <taxon>Chlorophyceae</taxon>
        <taxon>CS clade</taxon>
        <taxon>Chlamydomonadales</taxon>
        <taxon>Volvocaceae</taxon>
        <taxon>Volvox</taxon>
    </lineage>
</organism>
<feature type="region of interest" description="Disordered" evidence="7">
    <location>
        <begin position="265"/>
        <end position="284"/>
    </location>
</feature>
<evidence type="ECO:0000313" key="9">
    <source>
        <dbReference type="EMBL" id="GIL87051.1"/>
    </source>
</evidence>
<dbReference type="SMART" id="SM00220">
    <property type="entry name" value="S_TKc"/>
    <property type="match status" value="1"/>
</dbReference>
<dbReference type="EMBL" id="BNCP01000038">
    <property type="protein sequence ID" value="GIL87051.1"/>
    <property type="molecule type" value="Genomic_DNA"/>
</dbReference>
<evidence type="ECO:0000256" key="5">
    <source>
        <dbReference type="ARBA" id="ARBA00022840"/>
    </source>
</evidence>